<dbReference type="GO" id="GO:0006310">
    <property type="term" value="P:DNA recombination"/>
    <property type="evidence" value="ECO:0007669"/>
    <property type="project" value="InterPro"/>
</dbReference>
<dbReference type="InterPro" id="IPR036614">
    <property type="entry name" value="RusA-like_sf"/>
</dbReference>
<dbReference type="GO" id="GO:0000287">
    <property type="term" value="F:magnesium ion binding"/>
    <property type="evidence" value="ECO:0007669"/>
    <property type="project" value="InterPro"/>
</dbReference>
<dbReference type="Pfam" id="PF05866">
    <property type="entry name" value="RusA"/>
    <property type="match status" value="1"/>
</dbReference>
<keyword evidence="2" id="KW-1185">Reference proteome</keyword>
<dbReference type="EMBL" id="JACRSY010000008">
    <property type="protein sequence ID" value="MBC8579091.1"/>
    <property type="molecule type" value="Genomic_DNA"/>
</dbReference>
<sequence length="143" mass="16473">MNIRFVIPGEPKGKARPRVFTNNQGRRQAITPKETLSYENLVKWVYQNTYGARKLEGELEARIVAMYSIPKSMTKKNRQLIEEGKLHPTKKPDLDNVAKIVLDSLNGIAYSDDSQIVKLNIEKHYSENPRVEVTLYEVDVEKK</sequence>
<name>A0A926EGE0_9FIRM</name>
<dbReference type="AlphaFoldDB" id="A0A926EGE0"/>
<evidence type="ECO:0000313" key="1">
    <source>
        <dbReference type="EMBL" id="MBC8579091.1"/>
    </source>
</evidence>
<dbReference type="Gene3D" id="3.30.1330.70">
    <property type="entry name" value="Holliday junction resolvase RusA"/>
    <property type="match status" value="1"/>
</dbReference>
<evidence type="ECO:0000313" key="2">
    <source>
        <dbReference type="Proteomes" id="UP000655830"/>
    </source>
</evidence>
<dbReference type="GO" id="GO:0006281">
    <property type="term" value="P:DNA repair"/>
    <property type="evidence" value="ECO:0007669"/>
    <property type="project" value="InterPro"/>
</dbReference>
<comment type="caution">
    <text evidence="1">The sequence shown here is derived from an EMBL/GenBank/DDBJ whole genome shotgun (WGS) entry which is preliminary data.</text>
</comment>
<dbReference type="Proteomes" id="UP000655830">
    <property type="component" value="Unassembled WGS sequence"/>
</dbReference>
<protein>
    <submittedName>
        <fullName evidence="1">RusA family crossover junction endodeoxyribonuclease</fullName>
    </submittedName>
</protein>
<gene>
    <name evidence="1" type="ORF">H8718_06020</name>
</gene>
<organism evidence="1 2">
    <name type="scientific">Zhenhengia yiwuensis</name>
    <dbReference type="NCBI Taxonomy" id="2763666"/>
    <lineage>
        <taxon>Bacteria</taxon>
        <taxon>Bacillati</taxon>
        <taxon>Bacillota</taxon>
        <taxon>Clostridia</taxon>
        <taxon>Lachnospirales</taxon>
        <taxon>Lachnospiraceae</taxon>
        <taxon>Zhenhengia</taxon>
    </lineage>
</organism>
<reference evidence="1" key="1">
    <citation type="submission" date="2020-08" db="EMBL/GenBank/DDBJ databases">
        <title>Genome public.</title>
        <authorList>
            <person name="Liu C."/>
            <person name="Sun Q."/>
        </authorList>
    </citation>
    <scope>NUCLEOTIDE SEQUENCE</scope>
    <source>
        <strain evidence="1">NSJ-12</strain>
    </source>
</reference>
<proteinExistence type="predicted"/>
<dbReference type="InterPro" id="IPR008822">
    <property type="entry name" value="Endonuclease_RusA-like"/>
</dbReference>
<accession>A0A926EGE0</accession>
<dbReference type="SUPFAM" id="SSF103084">
    <property type="entry name" value="Holliday junction resolvase RusA"/>
    <property type="match status" value="1"/>
</dbReference>
<dbReference type="RefSeq" id="WP_249332247.1">
    <property type="nucleotide sequence ID" value="NZ_JACRSY010000008.1"/>
</dbReference>